<sequence>MLPTSLLMLTASLVTPIIAATAPSCVAGPDATGYAAQKLPYLYNNLCKELSTANFGTREKLYDAPVIALSFSARSVGECSLASCLIGFKTLVDGCDRDDKSIWGSGSFESSCGVFSFSVWAPEATASLGKPRATLTAATMKTYDIASLLASTSTSRQASTSSSRSKPTSSASRSSSRPSSTPSPTSTSSSARMTSYSAQPPTTTTHATLTSTYAKSNSTSGLAGYNSTASATSTYIGVMGTGSQTVPGTKPDVGDGTANVAKSGAGMIRVSGLSLVAVASVFGVFL</sequence>
<dbReference type="InParanoid" id="K1WRV8"/>
<reference evidence="3 4" key="1">
    <citation type="journal article" date="2012" name="BMC Genomics">
        <title>Sequencing the genome of Marssonina brunnea reveals fungus-poplar co-evolution.</title>
        <authorList>
            <person name="Zhu S."/>
            <person name="Cao Y.-Z."/>
            <person name="Jiang C."/>
            <person name="Tan B.-Y."/>
            <person name="Wang Z."/>
            <person name="Feng S."/>
            <person name="Zhang L."/>
            <person name="Su X.-H."/>
            <person name="Brejova B."/>
            <person name="Vinar T."/>
            <person name="Xu M."/>
            <person name="Wang M.-X."/>
            <person name="Zhang S.-G."/>
            <person name="Huang M.-R."/>
            <person name="Wu R."/>
            <person name="Zhou Y."/>
        </authorList>
    </citation>
    <scope>NUCLEOTIDE SEQUENCE [LARGE SCALE GENOMIC DNA]</scope>
    <source>
        <strain evidence="3 4">MB_m1</strain>
    </source>
</reference>
<dbReference type="KEGG" id="mbe:MBM_05777"/>
<feature type="region of interest" description="Disordered" evidence="1">
    <location>
        <begin position="155"/>
        <end position="205"/>
    </location>
</feature>
<gene>
    <name evidence="3" type="ORF">MBM_05777</name>
</gene>
<dbReference type="AlphaFoldDB" id="K1WRV8"/>
<accession>K1WRV8</accession>
<evidence type="ECO:0000256" key="2">
    <source>
        <dbReference type="SAM" id="SignalP"/>
    </source>
</evidence>
<dbReference type="OrthoDB" id="3543931at2759"/>
<dbReference type="OMA" id="ECSLASC"/>
<evidence type="ECO:0000256" key="1">
    <source>
        <dbReference type="SAM" id="MobiDB-lite"/>
    </source>
</evidence>
<proteinExistence type="predicted"/>
<evidence type="ECO:0000313" key="3">
    <source>
        <dbReference type="EMBL" id="EKD15766.1"/>
    </source>
</evidence>
<keyword evidence="4" id="KW-1185">Reference proteome</keyword>
<dbReference type="RefSeq" id="XP_007293666.1">
    <property type="nucleotide sequence ID" value="XM_007293604.1"/>
</dbReference>
<name>K1WRV8_MARBU</name>
<dbReference type="EMBL" id="JH921440">
    <property type="protein sequence ID" value="EKD15766.1"/>
    <property type="molecule type" value="Genomic_DNA"/>
</dbReference>
<evidence type="ECO:0000313" key="4">
    <source>
        <dbReference type="Proteomes" id="UP000006753"/>
    </source>
</evidence>
<organism evidence="3 4">
    <name type="scientific">Marssonina brunnea f. sp. multigermtubi (strain MB_m1)</name>
    <name type="common">Marssonina leaf spot fungus</name>
    <dbReference type="NCBI Taxonomy" id="1072389"/>
    <lineage>
        <taxon>Eukaryota</taxon>
        <taxon>Fungi</taxon>
        <taxon>Dikarya</taxon>
        <taxon>Ascomycota</taxon>
        <taxon>Pezizomycotina</taxon>
        <taxon>Leotiomycetes</taxon>
        <taxon>Helotiales</taxon>
        <taxon>Drepanopezizaceae</taxon>
        <taxon>Drepanopeziza</taxon>
    </lineage>
</organism>
<dbReference type="Proteomes" id="UP000006753">
    <property type="component" value="Unassembled WGS sequence"/>
</dbReference>
<dbReference type="GeneID" id="18761712"/>
<feature type="signal peptide" evidence="2">
    <location>
        <begin position="1"/>
        <end position="19"/>
    </location>
</feature>
<protein>
    <submittedName>
        <fullName evidence="3">Uncharacterized protein</fullName>
    </submittedName>
</protein>
<dbReference type="HOGENOM" id="CLU_973419_0_0_1"/>
<keyword evidence="2" id="KW-0732">Signal</keyword>
<feature type="chain" id="PRO_5003853099" evidence="2">
    <location>
        <begin position="20"/>
        <end position="286"/>
    </location>
</feature>